<accession>A0A1H0C8C3</accession>
<dbReference type="InterPro" id="IPR001226">
    <property type="entry name" value="Flavodoxin_CS"/>
</dbReference>
<dbReference type="InterPro" id="IPR008254">
    <property type="entry name" value="Flavodoxin/NO_synth"/>
</dbReference>
<keyword evidence="3" id="KW-1185">Reference proteome</keyword>
<evidence type="ECO:0000313" key="2">
    <source>
        <dbReference type="EMBL" id="SDN54092.1"/>
    </source>
</evidence>
<dbReference type="PROSITE" id="PS50902">
    <property type="entry name" value="FLAVODOXIN_LIKE"/>
    <property type="match status" value="1"/>
</dbReference>
<dbReference type="AlphaFoldDB" id="A0A1H0C8C3"/>
<dbReference type="STRING" id="1005944.SAMN05192576_2351"/>
<evidence type="ECO:0000313" key="3">
    <source>
        <dbReference type="Proteomes" id="UP000199004"/>
    </source>
</evidence>
<evidence type="ECO:0000259" key="1">
    <source>
        <dbReference type="PROSITE" id="PS50902"/>
    </source>
</evidence>
<feature type="domain" description="Flavodoxin-like" evidence="1">
    <location>
        <begin position="9"/>
        <end position="172"/>
    </location>
</feature>
<dbReference type="RefSeq" id="WP_218029345.1">
    <property type="nucleotide sequence ID" value="NZ_BKAE01000006.1"/>
</dbReference>
<dbReference type="Proteomes" id="UP000199004">
    <property type="component" value="Unassembled WGS sequence"/>
</dbReference>
<dbReference type="EMBL" id="FNIC01000003">
    <property type="protein sequence ID" value="SDN54092.1"/>
    <property type="molecule type" value="Genomic_DNA"/>
</dbReference>
<name>A0A1H0C8C3_9ACTN</name>
<organism evidence="2 3">
    <name type="scientific">Nocardioides szechwanensis</name>
    <dbReference type="NCBI Taxonomy" id="1005944"/>
    <lineage>
        <taxon>Bacteria</taxon>
        <taxon>Bacillati</taxon>
        <taxon>Actinomycetota</taxon>
        <taxon>Actinomycetes</taxon>
        <taxon>Propionibacteriales</taxon>
        <taxon>Nocardioidaceae</taxon>
        <taxon>Nocardioides</taxon>
    </lineage>
</organism>
<sequence>MTDIRKITALVVYESMFGNTQTVAEAVAGGLRDEGLDVTLTHVHDAPAADRCEFDLLVVGAPTHAFSLSRPSTREDAVRQGAPAEVAVGTGLREWIASMSVGDSGRVAATFDTRVTKVRRIPKAASTRAAKLLSRNGFRLVSRPAGFLVTDTSGPLEEGELERATAWGRSVGAAARDRMLASATGG</sequence>
<proteinExistence type="predicted"/>
<dbReference type="Pfam" id="PF00258">
    <property type="entry name" value="Flavodoxin_1"/>
    <property type="match status" value="1"/>
</dbReference>
<dbReference type="GO" id="GO:0009055">
    <property type="term" value="F:electron transfer activity"/>
    <property type="evidence" value="ECO:0007669"/>
    <property type="project" value="InterPro"/>
</dbReference>
<reference evidence="2 3" key="1">
    <citation type="submission" date="2016-10" db="EMBL/GenBank/DDBJ databases">
        <authorList>
            <person name="de Groot N.N."/>
        </authorList>
    </citation>
    <scope>NUCLEOTIDE SEQUENCE [LARGE SCALE GENOMIC DNA]</scope>
    <source>
        <strain evidence="2 3">CGMCC 1.11147</strain>
    </source>
</reference>
<dbReference type="InterPro" id="IPR029039">
    <property type="entry name" value="Flavoprotein-like_sf"/>
</dbReference>
<protein>
    <submittedName>
        <fullName evidence="2">Flavodoxin</fullName>
    </submittedName>
</protein>
<dbReference type="SUPFAM" id="SSF52218">
    <property type="entry name" value="Flavoproteins"/>
    <property type="match status" value="1"/>
</dbReference>
<gene>
    <name evidence="2" type="ORF">SAMN05192576_2351</name>
</gene>
<dbReference type="GO" id="GO:0010181">
    <property type="term" value="F:FMN binding"/>
    <property type="evidence" value="ECO:0007669"/>
    <property type="project" value="InterPro"/>
</dbReference>
<dbReference type="PROSITE" id="PS00201">
    <property type="entry name" value="FLAVODOXIN"/>
    <property type="match status" value="1"/>
</dbReference>
<dbReference type="Gene3D" id="3.40.50.360">
    <property type="match status" value="1"/>
</dbReference>